<reference evidence="1" key="1">
    <citation type="journal article" date="2014" name="Front. Microbiol.">
        <title>High frequency of phylogenetically diverse reductive dehalogenase-homologous genes in deep subseafloor sedimentary metagenomes.</title>
        <authorList>
            <person name="Kawai M."/>
            <person name="Futagami T."/>
            <person name="Toyoda A."/>
            <person name="Takaki Y."/>
            <person name="Nishi S."/>
            <person name="Hori S."/>
            <person name="Arai W."/>
            <person name="Tsubouchi T."/>
            <person name="Morono Y."/>
            <person name="Uchiyama I."/>
            <person name="Ito T."/>
            <person name="Fujiyama A."/>
            <person name="Inagaki F."/>
            <person name="Takami H."/>
        </authorList>
    </citation>
    <scope>NUCLEOTIDE SEQUENCE</scope>
    <source>
        <strain evidence="1">Expedition CK06-06</strain>
    </source>
</reference>
<sequence length="51" mass="5857">SDNLTKEDIMALLDVSDRDLRQYSRMLRSAARRSSASIDIVKAYELLEKVL</sequence>
<protein>
    <submittedName>
        <fullName evidence="1">Uncharacterized protein</fullName>
    </submittedName>
</protein>
<gene>
    <name evidence="1" type="ORF">S03H2_71112</name>
</gene>
<comment type="caution">
    <text evidence="1">The sequence shown here is derived from an EMBL/GenBank/DDBJ whole genome shotgun (WGS) entry which is preliminary data.</text>
</comment>
<feature type="non-terminal residue" evidence="1">
    <location>
        <position position="1"/>
    </location>
</feature>
<proteinExistence type="predicted"/>
<accession>X1JXT9</accession>
<dbReference type="EMBL" id="BARU01047463">
    <property type="protein sequence ID" value="GAH99511.1"/>
    <property type="molecule type" value="Genomic_DNA"/>
</dbReference>
<evidence type="ECO:0000313" key="1">
    <source>
        <dbReference type="EMBL" id="GAH99511.1"/>
    </source>
</evidence>
<name>X1JXT9_9ZZZZ</name>
<dbReference type="AlphaFoldDB" id="X1JXT9"/>
<organism evidence="1">
    <name type="scientific">marine sediment metagenome</name>
    <dbReference type="NCBI Taxonomy" id="412755"/>
    <lineage>
        <taxon>unclassified sequences</taxon>
        <taxon>metagenomes</taxon>
        <taxon>ecological metagenomes</taxon>
    </lineage>
</organism>